<dbReference type="PANTHER" id="PTHR23037:SF46">
    <property type="entry name" value="INTERLEUKIN 5 RECEPTOR SUBUNIT ALPHA"/>
    <property type="match status" value="1"/>
</dbReference>
<evidence type="ECO:0000256" key="7">
    <source>
        <dbReference type="ARBA" id="ARBA00023180"/>
    </source>
</evidence>
<evidence type="ECO:0000313" key="11">
    <source>
        <dbReference type="Proteomes" id="UP001652581"/>
    </source>
</evidence>
<evidence type="ECO:0000256" key="4">
    <source>
        <dbReference type="ARBA" id="ARBA00022989"/>
    </source>
</evidence>
<keyword evidence="3 9" id="KW-0732">Signal</keyword>
<feature type="domain" description="Fibronectin type-III" evidence="10">
    <location>
        <begin position="264"/>
        <end position="362"/>
    </location>
</feature>
<evidence type="ECO:0000256" key="5">
    <source>
        <dbReference type="ARBA" id="ARBA00023136"/>
    </source>
</evidence>
<dbReference type="InterPro" id="IPR015321">
    <property type="entry name" value="TypeI_recpt_CBD"/>
</dbReference>
<dbReference type="InterPro" id="IPR013783">
    <property type="entry name" value="Ig-like_fold"/>
</dbReference>
<evidence type="ECO:0000259" key="10">
    <source>
        <dbReference type="PROSITE" id="PS50853"/>
    </source>
</evidence>
<proteinExistence type="predicted"/>
<keyword evidence="7" id="KW-0325">Glycoprotein</keyword>
<feature type="chain" id="PRO_5046772426" evidence="9">
    <location>
        <begin position="27"/>
        <end position="475"/>
    </location>
</feature>
<dbReference type="Pfam" id="PF18611">
    <property type="entry name" value="IL3Ra_N"/>
    <property type="match status" value="1"/>
</dbReference>
<evidence type="ECO:0000256" key="9">
    <source>
        <dbReference type="SAM" id="SignalP"/>
    </source>
</evidence>
<dbReference type="PANTHER" id="PTHR23037">
    <property type="entry name" value="CYTOKINE RECEPTOR"/>
    <property type="match status" value="1"/>
</dbReference>
<evidence type="ECO:0000256" key="3">
    <source>
        <dbReference type="ARBA" id="ARBA00022729"/>
    </source>
</evidence>
<dbReference type="InterPro" id="IPR040907">
    <property type="entry name" value="IL3Ra_N"/>
</dbReference>
<dbReference type="RefSeq" id="XP_072811994.1">
    <property type="nucleotide sequence ID" value="XM_072955893.1"/>
</dbReference>
<dbReference type="InterPro" id="IPR003961">
    <property type="entry name" value="FN3_dom"/>
</dbReference>
<evidence type="ECO:0000256" key="8">
    <source>
        <dbReference type="SAM" id="Phobius"/>
    </source>
</evidence>
<keyword evidence="5 8" id="KW-0472">Membrane</keyword>
<keyword evidence="11" id="KW-1185">Reference proteome</keyword>
<dbReference type="Proteomes" id="UP001652581">
    <property type="component" value="Chromosome X"/>
</dbReference>
<evidence type="ECO:0000313" key="12">
    <source>
        <dbReference type="RefSeq" id="XP_072811994.1"/>
    </source>
</evidence>
<dbReference type="InterPro" id="IPR036116">
    <property type="entry name" value="FN3_sf"/>
</dbReference>
<reference evidence="12" key="1">
    <citation type="submission" date="2025-08" db="UniProtKB">
        <authorList>
            <consortium name="RefSeq"/>
        </authorList>
    </citation>
    <scope>IDENTIFICATION</scope>
</reference>
<gene>
    <name evidence="12" type="primary">LOC107034152</name>
</gene>
<dbReference type="Gene3D" id="2.60.40.10">
    <property type="entry name" value="Immunoglobulins"/>
    <property type="match status" value="2"/>
</dbReference>
<evidence type="ECO:0000256" key="2">
    <source>
        <dbReference type="ARBA" id="ARBA00022692"/>
    </source>
</evidence>
<dbReference type="Pfam" id="PF09240">
    <property type="entry name" value="IL6Ra-bind"/>
    <property type="match status" value="1"/>
</dbReference>
<organism evidence="11 12">
    <name type="scientific">Vicugna pacos</name>
    <name type="common">Alpaca</name>
    <name type="synonym">Lama pacos</name>
    <dbReference type="NCBI Taxonomy" id="30538"/>
    <lineage>
        <taxon>Eukaryota</taxon>
        <taxon>Metazoa</taxon>
        <taxon>Chordata</taxon>
        <taxon>Craniata</taxon>
        <taxon>Vertebrata</taxon>
        <taxon>Euteleostomi</taxon>
        <taxon>Mammalia</taxon>
        <taxon>Eutheria</taxon>
        <taxon>Laurasiatheria</taxon>
        <taxon>Artiodactyla</taxon>
        <taxon>Tylopoda</taxon>
        <taxon>Camelidae</taxon>
        <taxon>Vicugna</taxon>
    </lineage>
</organism>
<evidence type="ECO:0000256" key="1">
    <source>
        <dbReference type="ARBA" id="ARBA00004479"/>
    </source>
</evidence>
<name>A0ABM5CTL6_VICPA</name>
<accession>A0ABM5CTL6</accession>
<feature type="signal peptide" evidence="9">
    <location>
        <begin position="1"/>
        <end position="26"/>
    </location>
</feature>
<keyword evidence="2 8" id="KW-0812">Transmembrane</keyword>
<comment type="subcellular location">
    <subcellularLocation>
        <location evidence="1">Membrane</location>
        <topology evidence="1">Single-pass type I membrane protein</topology>
    </subcellularLocation>
</comment>
<dbReference type="PROSITE" id="PS50853">
    <property type="entry name" value="FN3"/>
    <property type="match status" value="1"/>
</dbReference>
<protein>
    <submittedName>
        <fullName evidence="12">Granulocyte-macrophage colony-stimulating factor receptor subunit alpha-like isoform X1</fullName>
    </submittedName>
</protein>
<keyword evidence="4 8" id="KW-1133">Transmembrane helix</keyword>
<keyword evidence="6" id="KW-0675">Receptor</keyword>
<feature type="transmembrane region" description="Helical" evidence="8">
    <location>
        <begin position="364"/>
        <end position="389"/>
    </location>
</feature>
<dbReference type="SUPFAM" id="SSF49265">
    <property type="entry name" value="Fibronectin type III"/>
    <property type="match status" value="2"/>
</dbReference>
<sequence>MAVLLVFISLLLVPLNPACFTDPVRSQSPDASGPFPPRRVGDGHSLLGWSHFRDAPSPGGNILDAQEKVSPIINLKLDSRKKMLTWNSRRNVTWQECTIDAPLDPPISQTPQVAEDGTYFCTFSNSVLHRGATLTVNVTSEGREFQGTLTFCNSGKEGSGAVNFSCLIYDVRFLNCSWARGPAAPADVRYHLYMWASLHGNVSECAQYVLDPTGTRVGCHFDQLGEPQTTDNYFFLVNGTSNETDIQFLDFTPFVATEIEKYNPPANLTARNNGSYYVIQWDNPVTRFNISSHVLYYELDIQRKGSFSKRDPVFQRGENRNEYLMPSSAVTGVHTVRVRVRHVYGDAWSDWGPAQPFGFPEKNFTGFLVVLIGLVVGAVALSSMGLMFLCKRFSLKQKLFPPIPQVKRELAGSFTPTQEMAWDGDNPSAGSQEPEDFLTVEEMKLFVGGEAEMVGPAPALNPYENITAVRGRLGQ</sequence>
<evidence type="ECO:0000256" key="6">
    <source>
        <dbReference type="ARBA" id="ARBA00023170"/>
    </source>
</evidence>
<dbReference type="GeneID" id="107034152"/>
<dbReference type="PROSITE" id="PS01356">
    <property type="entry name" value="HEMATOPO_REC_S_F2"/>
    <property type="match status" value="1"/>
</dbReference>
<dbReference type="InterPro" id="IPR003532">
    <property type="entry name" value="Short_hematopoietin_rcpt_2_CS"/>
</dbReference>